<protein>
    <submittedName>
        <fullName evidence="1">Uncharacterized protein</fullName>
    </submittedName>
</protein>
<accession>A0A212KY01</accession>
<organism evidence="1">
    <name type="scientific">uncultured Desulfovibrio sp</name>
    <dbReference type="NCBI Taxonomy" id="167968"/>
    <lineage>
        <taxon>Bacteria</taxon>
        <taxon>Pseudomonadati</taxon>
        <taxon>Thermodesulfobacteriota</taxon>
        <taxon>Desulfovibrionia</taxon>
        <taxon>Desulfovibrionales</taxon>
        <taxon>Desulfovibrionaceae</taxon>
        <taxon>Desulfovibrio</taxon>
        <taxon>environmental samples</taxon>
    </lineage>
</organism>
<dbReference type="RefSeq" id="WP_179981609.1">
    <property type="nucleotide sequence ID" value="NZ_LT608333.1"/>
</dbReference>
<gene>
    <name evidence="1" type="ORF">KL86DES1_10209</name>
</gene>
<dbReference type="EMBL" id="FMJC01000001">
    <property type="protein sequence ID" value="SCM70136.1"/>
    <property type="molecule type" value="Genomic_DNA"/>
</dbReference>
<evidence type="ECO:0000313" key="1">
    <source>
        <dbReference type="EMBL" id="SCM70136.1"/>
    </source>
</evidence>
<reference evidence="1" key="1">
    <citation type="submission" date="2016-08" db="EMBL/GenBank/DDBJ databases">
        <authorList>
            <person name="Seilhamer J.J."/>
        </authorList>
    </citation>
    <scope>NUCLEOTIDE SEQUENCE</scope>
    <source>
        <strain evidence="1">86-1</strain>
    </source>
</reference>
<dbReference type="AlphaFoldDB" id="A0A212KY01"/>
<proteinExistence type="predicted"/>
<sequence length="68" mass="7400">MESLKNTLSAAIEFGECVFVTEKERGNIGIIPRGVTTDCVVCDIVSVSRSCDAQKRRVKLDLGDIQLA</sequence>
<name>A0A212KY01_9BACT</name>